<reference evidence="5 6" key="1">
    <citation type="submission" date="2020-07" db="EMBL/GenBank/DDBJ databases">
        <title>Sequencing the genomes of 1000 actinobacteria strains.</title>
        <authorList>
            <person name="Klenk H.-P."/>
        </authorList>
    </citation>
    <scope>NUCLEOTIDE SEQUENCE [LARGE SCALE GENOMIC DNA]</scope>
    <source>
        <strain evidence="5 6">DSM 44749</strain>
    </source>
</reference>
<dbReference type="InterPro" id="IPR036129">
    <property type="entry name" value="Glycerate_kinase_sf"/>
</dbReference>
<dbReference type="Proteomes" id="UP000549695">
    <property type="component" value="Unassembled WGS sequence"/>
</dbReference>
<keyword evidence="3 4" id="KW-0418">Kinase</keyword>
<dbReference type="Pfam" id="PF02595">
    <property type="entry name" value="Gly_kinase"/>
    <property type="match status" value="1"/>
</dbReference>
<evidence type="ECO:0000256" key="3">
    <source>
        <dbReference type="ARBA" id="ARBA00022777"/>
    </source>
</evidence>
<keyword evidence="6" id="KW-1185">Reference proteome</keyword>
<dbReference type="GeneID" id="98050182"/>
<dbReference type="InterPro" id="IPR018197">
    <property type="entry name" value="Glycerate_kinase_RE-like"/>
</dbReference>
<dbReference type="AlphaFoldDB" id="A0A852VT41"/>
<evidence type="ECO:0000256" key="1">
    <source>
        <dbReference type="ARBA" id="ARBA00006284"/>
    </source>
</evidence>
<comment type="caution">
    <text evidence="5">The sequence shown here is derived from an EMBL/GenBank/DDBJ whole genome shotgun (WGS) entry which is preliminary data.</text>
</comment>
<keyword evidence="2 4" id="KW-0808">Transferase</keyword>
<sequence>MSAILLAPDKFKGSLDADAVIDALAAGIADVDPGRPVRRCPVADGGEGTVAAALAAGWEPVTTATTGPTGAPLTAVWARDGVSALVELASTAGLAVLPGGERAPGGAGTEGLGTVLAAVLDAGCTDVVVGLGGSATTDGGAGLLRGLGARVLDAGGAEVGRGGAALARADRLDLAGLHPRLRDPAVRVRLAADVDNPLLGPHGAAAVYGPQKGADAAGVAALDDALARWVRVLAAATGTDADALAAARGAGAAGGAGLALTAVCGARVAPGVGTVLELTGFGDELAGAGLVVTGEGRLDAQTLHGKAPAGVAAAARAAGTPVVAVAGQVTLGPAALRAAGFLATYALTDTALDHRDAVDRAAELLRLLGARIATDHPSPTRPMIRSRP</sequence>
<dbReference type="SUPFAM" id="SSF110738">
    <property type="entry name" value="Glycerate kinase I"/>
    <property type="match status" value="1"/>
</dbReference>
<dbReference type="EC" id="2.7.1.31" evidence="5"/>
<evidence type="ECO:0000313" key="5">
    <source>
        <dbReference type="EMBL" id="NYG00063.1"/>
    </source>
</evidence>
<dbReference type="Gene3D" id="3.40.50.10350">
    <property type="entry name" value="Glycerate kinase, domain 1"/>
    <property type="match status" value="1"/>
</dbReference>
<organism evidence="5 6">
    <name type="scientific">Pseudonocardia alni</name>
    <name type="common">Amycolata alni</name>
    <dbReference type="NCBI Taxonomy" id="33907"/>
    <lineage>
        <taxon>Bacteria</taxon>
        <taxon>Bacillati</taxon>
        <taxon>Actinomycetota</taxon>
        <taxon>Actinomycetes</taxon>
        <taxon>Pseudonocardiales</taxon>
        <taxon>Pseudonocardiaceae</taxon>
        <taxon>Pseudonocardia</taxon>
    </lineage>
</organism>
<proteinExistence type="inferred from homology"/>
<dbReference type="PIRSF" id="PIRSF006078">
    <property type="entry name" value="GlxK"/>
    <property type="match status" value="1"/>
</dbReference>
<accession>A0A852VT41</accession>
<evidence type="ECO:0000256" key="2">
    <source>
        <dbReference type="ARBA" id="ARBA00022679"/>
    </source>
</evidence>
<evidence type="ECO:0000313" key="6">
    <source>
        <dbReference type="Proteomes" id="UP000549695"/>
    </source>
</evidence>
<dbReference type="InterPro" id="IPR004381">
    <property type="entry name" value="Glycerate_kinase"/>
</dbReference>
<protein>
    <submittedName>
        <fullName evidence="5">Glycerate kinase</fullName>
        <ecNumber evidence="5">2.7.1.31</ecNumber>
    </submittedName>
</protein>
<gene>
    <name evidence="5" type="ORF">HDA37_000348</name>
</gene>
<dbReference type="InterPro" id="IPR018193">
    <property type="entry name" value="Glyc_kinase_flavodox-like_fold"/>
</dbReference>
<dbReference type="PANTHER" id="PTHR21599:SF0">
    <property type="entry name" value="GLYCERATE KINASE"/>
    <property type="match status" value="1"/>
</dbReference>
<dbReference type="GO" id="GO:0031388">
    <property type="term" value="P:organic acid phosphorylation"/>
    <property type="evidence" value="ECO:0007669"/>
    <property type="project" value="UniProtKB-UniRule"/>
</dbReference>
<name>A0A852VT41_PSEA5</name>
<dbReference type="NCBIfam" id="TIGR00045">
    <property type="entry name" value="glycerate kinase"/>
    <property type="match status" value="1"/>
</dbReference>
<evidence type="ECO:0000256" key="4">
    <source>
        <dbReference type="PIRNR" id="PIRNR006078"/>
    </source>
</evidence>
<dbReference type="GO" id="GO:0008887">
    <property type="term" value="F:glycerate kinase activity"/>
    <property type="evidence" value="ECO:0007669"/>
    <property type="project" value="UniProtKB-UniRule"/>
</dbReference>
<comment type="similarity">
    <text evidence="1 4">Belongs to the glycerate kinase type-1 family.</text>
</comment>
<dbReference type="EMBL" id="JACCCZ010000001">
    <property type="protein sequence ID" value="NYG00063.1"/>
    <property type="molecule type" value="Genomic_DNA"/>
</dbReference>
<dbReference type="PANTHER" id="PTHR21599">
    <property type="entry name" value="GLYCERATE KINASE"/>
    <property type="match status" value="1"/>
</dbReference>
<dbReference type="Gene3D" id="3.90.1510.10">
    <property type="entry name" value="Glycerate kinase, domain 2"/>
    <property type="match status" value="1"/>
</dbReference>
<dbReference type="RefSeq" id="WP_179759983.1">
    <property type="nucleotide sequence ID" value="NZ_BAAAJZ010000011.1"/>
</dbReference>